<dbReference type="OrthoDB" id="9787283at2"/>
<evidence type="ECO:0000256" key="5">
    <source>
        <dbReference type="ARBA" id="ARBA00023288"/>
    </source>
</evidence>
<evidence type="ECO:0000256" key="6">
    <source>
        <dbReference type="SAM" id="SignalP"/>
    </source>
</evidence>
<dbReference type="EMBL" id="SMRT01000001">
    <property type="protein sequence ID" value="TDG00592.1"/>
    <property type="molecule type" value="Genomic_DNA"/>
</dbReference>
<evidence type="ECO:0000313" key="8">
    <source>
        <dbReference type="Proteomes" id="UP000295636"/>
    </source>
</evidence>
<comment type="caution">
    <text evidence="7">The sequence shown here is derived from an EMBL/GenBank/DDBJ whole genome shotgun (WGS) entry which is preliminary data.</text>
</comment>
<evidence type="ECO:0000256" key="3">
    <source>
        <dbReference type="ARBA" id="ARBA00023136"/>
    </source>
</evidence>
<dbReference type="SUPFAM" id="SSF53850">
    <property type="entry name" value="Periplasmic binding protein-like II"/>
    <property type="match status" value="1"/>
</dbReference>
<keyword evidence="5" id="KW-0449">Lipoprotein</keyword>
<dbReference type="Gene3D" id="3.40.190.10">
    <property type="entry name" value="Periplasmic binding protein-like II"/>
    <property type="match status" value="2"/>
</dbReference>
<accession>A0A4R5KX18</accession>
<organism evidence="7 8">
    <name type="scientific">Paenibacillus piri</name>
    <dbReference type="NCBI Taxonomy" id="2547395"/>
    <lineage>
        <taxon>Bacteria</taxon>
        <taxon>Bacillati</taxon>
        <taxon>Bacillota</taxon>
        <taxon>Bacilli</taxon>
        <taxon>Bacillales</taxon>
        <taxon>Paenibacillaceae</taxon>
        <taxon>Paenibacillus</taxon>
    </lineage>
</organism>
<feature type="chain" id="PRO_5038969540" evidence="6">
    <location>
        <begin position="29"/>
        <end position="539"/>
    </location>
</feature>
<feature type="signal peptide" evidence="6">
    <location>
        <begin position="1"/>
        <end position="28"/>
    </location>
</feature>
<dbReference type="AlphaFoldDB" id="A0A4R5KX18"/>
<proteinExistence type="predicted"/>
<sequence>MMMGDCRMINYWKHAFFLLVSLSLLSAAGCSGDLPAAPQPKAPETAQDNALNQGFPIVNQQVRIRMFGRRDQSQIPWNRMVVFKEYERKSNVKVVFEDVPMPGFTERKNLLFASGELPDAFFKANLTTTEIMRYGMSEKLLVPLDSLIRDHAPHVNALFDKYPEVRKSMTASDGHIYTLPLLTTADAYRTYLKPWVNKKWLQKARLRPPATIDELIAMYRVFRDSDMNGNGIADEIPLSAESITNLILAMGGSWGLENQFKYYFNIEDGHVRLWLTDPRFKEMIMFFNRLYEEKLLDQEIFTQDGATYFAKMNQGIIGNFYLGSTDRFKDVEADYMGIAPYQGPEGQQKVSAFNPIVVDPGGFAITKANGHPEVTMRWIDYFYSEEGAEFYRFGIKGDTYKLNASGKPEFTDKILKDPRGPTAALGEINNMTGGGSPHWISESNDSFIDPPSVIEAHAALIPYLPKAVYSSPIFDKATFERISPIKSDVDKFVAEAIPPFVTGELSFNKWDEFRATLRKIGVEELEKAYQSAYDAMNRQ</sequence>
<gene>
    <name evidence="7" type="ORF">E1757_02905</name>
</gene>
<dbReference type="Proteomes" id="UP000295636">
    <property type="component" value="Unassembled WGS sequence"/>
</dbReference>
<dbReference type="InterPro" id="IPR006059">
    <property type="entry name" value="SBP"/>
</dbReference>
<protein>
    <submittedName>
        <fullName evidence="7">Extracellular solute-binding protein</fullName>
    </submittedName>
</protein>
<name>A0A4R5KX18_9BACL</name>
<reference evidence="7 8" key="1">
    <citation type="submission" date="2019-03" db="EMBL/GenBank/DDBJ databases">
        <title>This is whole genome sequence of Paenibacillus sp MS74 strain.</title>
        <authorList>
            <person name="Trinh H.N."/>
        </authorList>
    </citation>
    <scope>NUCLEOTIDE SEQUENCE [LARGE SCALE GENOMIC DNA]</scope>
    <source>
        <strain evidence="7 8">MS74</strain>
    </source>
</reference>
<keyword evidence="4" id="KW-0564">Palmitate</keyword>
<evidence type="ECO:0000256" key="2">
    <source>
        <dbReference type="ARBA" id="ARBA00022729"/>
    </source>
</evidence>
<dbReference type="Pfam" id="PF01547">
    <property type="entry name" value="SBP_bac_1"/>
    <property type="match status" value="1"/>
</dbReference>
<evidence type="ECO:0000313" key="7">
    <source>
        <dbReference type="EMBL" id="TDG00592.1"/>
    </source>
</evidence>
<evidence type="ECO:0000256" key="4">
    <source>
        <dbReference type="ARBA" id="ARBA00023139"/>
    </source>
</evidence>
<dbReference type="InterPro" id="IPR050490">
    <property type="entry name" value="Bact_solute-bd_prot1"/>
</dbReference>
<keyword evidence="8" id="KW-1185">Reference proteome</keyword>
<dbReference type="PANTHER" id="PTHR43649">
    <property type="entry name" value="ARABINOSE-BINDING PROTEIN-RELATED"/>
    <property type="match status" value="1"/>
</dbReference>
<evidence type="ECO:0000256" key="1">
    <source>
        <dbReference type="ARBA" id="ARBA00022475"/>
    </source>
</evidence>
<dbReference type="PROSITE" id="PS51257">
    <property type="entry name" value="PROKAR_LIPOPROTEIN"/>
    <property type="match status" value="1"/>
</dbReference>
<keyword evidence="1" id="KW-1003">Cell membrane</keyword>
<keyword evidence="3" id="KW-0472">Membrane</keyword>
<keyword evidence="2 6" id="KW-0732">Signal</keyword>
<dbReference type="PANTHER" id="PTHR43649:SF33">
    <property type="entry name" value="POLYGALACTURONAN_RHAMNOGALACTURONAN-BINDING PROTEIN YTCQ"/>
    <property type="match status" value="1"/>
</dbReference>